<evidence type="ECO:0000313" key="3">
    <source>
        <dbReference type="Proteomes" id="UP000020681"/>
    </source>
</evidence>
<reference evidence="2 3" key="1">
    <citation type="submission" date="2014-01" db="EMBL/GenBank/DDBJ databases">
        <authorList>
            <person name="Dobos K."/>
            <person name="Lenaerts A."/>
            <person name="Ordway D."/>
            <person name="DeGroote M.A."/>
            <person name="Parker T."/>
            <person name="Sizemore C."/>
            <person name="Tallon L.J."/>
            <person name="Sadzewicz L.K."/>
            <person name="Sengamalay N."/>
            <person name="Fraser C.M."/>
            <person name="Hine E."/>
            <person name="Shefchek K.A."/>
            <person name="Das S.P."/>
            <person name="Tettelin H."/>
        </authorList>
    </citation>
    <scope>NUCLEOTIDE SEQUENCE [LARGE SCALE GENOMIC DNA]</scope>
    <source>
        <strain evidence="2 3">Harvey</strain>
    </source>
</reference>
<protein>
    <submittedName>
        <fullName evidence="2">Uncharacterized protein</fullName>
    </submittedName>
</protein>
<dbReference type="Proteomes" id="UP000020681">
    <property type="component" value="Unassembled WGS sequence"/>
</dbReference>
<sequence>MRRLPRARPGRSAGASEPSGPLVGRILSDLRAPLSDPGDIIRDVRRCGFNDQPGV</sequence>
<accession>A0ABN0QL94</accession>
<name>A0ABN0QL94_MYCUL</name>
<evidence type="ECO:0000313" key="2">
    <source>
        <dbReference type="EMBL" id="EUA85400.1"/>
    </source>
</evidence>
<dbReference type="EMBL" id="JAOL01000192">
    <property type="protein sequence ID" value="EUA85400.1"/>
    <property type="molecule type" value="Genomic_DNA"/>
</dbReference>
<feature type="region of interest" description="Disordered" evidence="1">
    <location>
        <begin position="1"/>
        <end position="23"/>
    </location>
</feature>
<proteinExistence type="predicted"/>
<organism evidence="2 3">
    <name type="scientific">Mycobacterium ulcerans str. Harvey</name>
    <dbReference type="NCBI Taxonomy" id="1299332"/>
    <lineage>
        <taxon>Bacteria</taxon>
        <taxon>Bacillati</taxon>
        <taxon>Actinomycetota</taxon>
        <taxon>Actinomycetes</taxon>
        <taxon>Mycobacteriales</taxon>
        <taxon>Mycobacteriaceae</taxon>
        <taxon>Mycobacterium</taxon>
        <taxon>Mycobacterium ulcerans group</taxon>
    </lineage>
</organism>
<evidence type="ECO:0000256" key="1">
    <source>
        <dbReference type="SAM" id="MobiDB-lite"/>
    </source>
</evidence>
<comment type="caution">
    <text evidence="2">The sequence shown here is derived from an EMBL/GenBank/DDBJ whole genome shotgun (WGS) entry which is preliminary data.</text>
</comment>
<keyword evidence="3" id="KW-1185">Reference proteome</keyword>
<gene>
    <name evidence="2" type="ORF">I551_8165</name>
</gene>